<evidence type="ECO:0008006" key="10">
    <source>
        <dbReference type="Google" id="ProtNLM"/>
    </source>
</evidence>
<evidence type="ECO:0000256" key="5">
    <source>
        <dbReference type="ARBA" id="ARBA00023002"/>
    </source>
</evidence>
<sequence length="401" mass="44798">MGTTATTTTRFPFSLPPPKSYPPHNHHHFKVSILTPTITPTLRLQAMGAGDKLGEFGARDPFPAEIESGFAEKVLGNVDTEHKILIPTVAALSLSQQECTPISPLQDPMPKDDAQKLLKKVLGWRLLDEESGLKLQCLWKLRDFKCGVELVNRIYKATESCGHFPNVHLEQPNQVRAELWTASLGGLSLNDFIVAAKIDEIKTSDLVPKKRRQCTRKADALTVTATFELKPPPYPMDDLEPHMSKNTFEYHRGKHHRAYVDNLNKQIDGTERDDMSLDDVVLVTYNKGSPLPAFNNAAQAWNHEFFLESMKPGGGGKASGELLQLIERDFGSFDIFVQEFKSAAAAQFGSGWAWLNRRPDYTSTSMEKLVSWDVVSARLEVAKARAAERNRRSKKEKGGTL</sequence>
<comment type="catalytic activity">
    <reaction evidence="1">
        <text>(4aS,6R)-4a-hydroxy-L-erythro-5,6,7,8-tetrahydrobiopterin = (6R)-L-erythro-6,7-dihydrobiopterin + H2O</text>
        <dbReference type="Rhea" id="RHEA:11920"/>
        <dbReference type="ChEBI" id="CHEBI:15377"/>
        <dbReference type="ChEBI" id="CHEBI:15642"/>
        <dbReference type="ChEBI" id="CHEBI:43120"/>
        <dbReference type="EC" id="4.2.1.96"/>
    </reaction>
</comment>
<dbReference type="AlphaFoldDB" id="A0A4U5P359"/>
<feature type="domain" description="Manganese/iron superoxide dismutase N-terminal" evidence="7">
    <location>
        <begin position="226"/>
        <end position="310"/>
    </location>
</feature>
<dbReference type="InterPro" id="IPR001533">
    <property type="entry name" value="Pterin_deHydtase"/>
</dbReference>
<gene>
    <name evidence="9" type="ORF">D5086_0000232090</name>
</gene>
<dbReference type="PANTHER" id="PTHR42769">
    <property type="entry name" value="SUPEROXIDE DISMUTASE"/>
    <property type="match status" value="1"/>
</dbReference>
<evidence type="ECO:0000259" key="8">
    <source>
        <dbReference type="Pfam" id="PF02777"/>
    </source>
</evidence>
<dbReference type="InterPro" id="IPR036428">
    <property type="entry name" value="PCD_sf"/>
</dbReference>
<dbReference type="EMBL" id="RCHU01000866">
    <property type="protein sequence ID" value="TKR90572.1"/>
    <property type="molecule type" value="Genomic_DNA"/>
</dbReference>
<comment type="similarity">
    <text evidence="3">Belongs to the iron/manganese superoxide dismutase family.</text>
</comment>
<name>A0A4U5P359_POPAL</name>
<dbReference type="InterPro" id="IPR036324">
    <property type="entry name" value="Mn/Fe_SOD_N_sf"/>
</dbReference>
<dbReference type="PRINTS" id="PR01703">
    <property type="entry name" value="MNSODISMTASE"/>
</dbReference>
<dbReference type="InterPro" id="IPR036314">
    <property type="entry name" value="SOD_C_sf"/>
</dbReference>
<dbReference type="GO" id="GO:0046872">
    <property type="term" value="F:metal ion binding"/>
    <property type="evidence" value="ECO:0007669"/>
    <property type="project" value="UniProtKB-KW"/>
</dbReference>
<evidence type="ECO:0000256" key="6">
    <source>
        <dbReference type="ARBA" id="ARBA00023239"/>
    </source>
</evidence>
<dbReference type="GO" id="GO:0004784">
    <property type="term" value="F:superoxide dismutase activity"/>
    <property type="evidence" value="ECO:0007669"/>
    <property type="project" value="InterPro"/>
</dbReference>
<dbReference type="Gene3D" id="3.30.1360.20">
    <property type="entry name" value="Transcriptional coactivator/pterin dehydratase"/>
    <property type="match status" value="1"/>
</dbReference>
<dbReference type="InterPro" id="IPR019832">
    <property type="entry name" value="Mn/Fe_SOD_C"/>
</dbReference>
<accession>A0A4U5P359</accession>
<dbReference type="Gene3D" id="1.10.287.990">
    <property type="entry name" value="Fe,Mn superoxide dismutase (SOD) domain"/>
    <property type="match status" value="1"/>
</dbReference>
<dbReference type="SUPFAM" id="SSF46609">
    <property type="entry name" value="Fe,Mn superoxide dismutase (SOD), N-terminal domain"/>
    <property type="match status" value="1"/>
</dbReference>
<evidence type="ECO:0000256" key="1">
    <source>
        <dbReference type="ARBA" id="ARBA00001554"/>
    </source>
</evidence>
<comment type="caution">
    <text evidence="9">The sequence shown here is derived from an EMBL/GenBank/DDBJ whole genome shotgun (WGS) entry which is preliminary data.</text>
</comment>
<keyword evidence="5" id="KW-0560">Oxidoreductase</keyword>
<feature type="domain" description="Manganese/iron superoxide dismutase C-terminal" evidence="8">
    <location>
        <begin position="319"/>
        <end position="360"/>
    </location>
</feature>
<dbReference type="SUPFAM" id="SSF54719">
    <property type="entry name" value="Fe,Mn superoxide dismutase (SOD), C-terminal domain"/>
    <property type="match status" value="1"/>
</dbReference>
<protein>
    <recommendedName>
        <fullName evidence="10">4a-hydroxytetrahydrobiopterin dehydratase</fullName>
    </recommendedName>
</protein>
<dbReference type="GO" id="GO:0006729">
    <property type="term" value="P:tetrahydrobiopterin biosynthetic process"/>
    <property type="evidence" value="ECO:0007669"/>
    <property type="project" value="InterPro"/>
</dbReference>
<keyword evidence="6" id="KW-0456">Lyase</keyword>
<organism evidence="9">
    <name type="scientific">Populus alba</name>
    <name type="common">White poplar</name>
    <dbReference type="NCBI Taxonomy" id="43335"/>
    <lineage>
        <taxon>Eukaryota</taxon>
        <taxon>Viridiplantae</taxon>
        <taxon>Streptophyta</taxon>
        <taxon>Embryophyta</taxon>
        <taxon>Tracheophyta</taxon>
        <taxon>Spermatophyta</taxon>
        <taxon>Magnoliopsida</taxon>
        <taxon>eudicotyledons</taxon>
        <taxon>Gunneridae</taxon>
        <taxon>Pentapetalae</taxon>
        <taxon>rosids</taxon>
        <taxon>fabids</taxon>
        <taxon>Malpighiales</taxon>
        <taxon>Salicaceae</taxon>
        <taxon>Saliceae</taxon>
        <taxon>Populus</taxon>
    </lineage>
</organism>
<dbReference type="PANTHER" id="PTHR42769:SF3">
    <property type="entry name" value="SUPEROXIDE DISMUTASE [FE] 2, CHLOROPLASTIC"/>
    <property type="match status" value="1"/>
</dbReference>
<dbReference type="Gene3D" id="3.55.40.20">
    <property type="entry name" value="Iron/manganese superoxide dismutase, C-terminal domain"/>
    <property type="match status" value="1"/>
</dbReference>
<evidence type="ECO:0000259" key="7">
    <source>
        <dbReference type="Pfam" id="PF00081"/>
    </source>
</evidence>
<comment type="similarity">
    <text evidence="2">Belongs to the pterin-4-alpha-carbinolamine dehydratase family.</text>
</comment>
<dbReference type="InterPro" id="IPR001189">
    <property type="entry name" value="Mn/Fe_SOD"/>
</dbReference>
<dbReference type="InterPro" id="IPR019831">
    <property type="entry name" value="Mn/Fe_SOD_N"/>
</dbReference>
<evidence type="ECO:0000256" key="4">
    <source>
        <dbReference type="ARBA" id="ARBA00022723"/>
    </source>
</evidence>
<dbReference type="GO" id="GO:0042644">
    <property type="term" value="C:chloroplast nucleoid"/>
    <property type="evidence" value="ECO:0007669"/>
    <property type="project" value="TreeGrafter"/>
</dbReference>
<dbReference type="Pfam" id="PF01329">
    <property type="entry name" value="Pterin_4a"/>
    <property type="match status" value="1"/>
</dbReference>
<reference evidence="9" key="1">
    <citation type="submission" date="2018-10" db="EMBL/GenBank/DDBJ databases">
        <title>Population genomic analysis revealed the cold adaptation of white poplar.</title>
        <authorList>
            <person name="Liu Y.-J."/>
        </authorList>
    </citation>
    <scope>NUCLEOTIDE SEQUENCE [LARGE SCALE GENOMIC DNA]</scope>
    <source>
        <strain evidence="9">PAL-ZL1</strain>
    </source>
</reference>
<dbReference type="SUPFAM" id="SSF55248">
    <property type="entry name" value="PCD-like"/>
    <property type="match status" value="1"/>
</dbReference>
<dbReference type="Pfam" id="PF00081">
    <property type="entry name" value="Sod_Fe_N"/>
    <property type="match status" value="1"/>
</dbReference>
<keyword evidence="4" id="KW-0479">Metal-binding</keyword>
<dbReference type="Pfam" id="PF02777">
    <property type="entry name" value="Sod_Fe_C"/>
    <property type="match status" value="1"/>
</dbReference>
<evidence type="ECO:0000256" key="2">
    <source>
        <dbReference type="ARBA" id="ARBA00006472"/>
    </source>
</evidence>
<evidence type="ECO:0000313" key="9">
    <source>
        <dbReference type="EMBL" id="TKR90572.1"/>
    </source>
</evidence>
<dbReference type="STRING" id="43335.A0A4U5P359"/>
<evidence type="ECO:0000256" key="3">
    <source>
        <dbReference type="ARBA" id="ARBA00008714"/>
    </source>
</evidence>
<dbReference type="GO" id="GO:0008124">
    <property type="term" value="F:4-alpha-hydroxytetrahydrobiopterin dehydratase activity"/>
    <property type="evidence" value="ECO:0007669"/>
    <property type="project" value="UniProtKB-EC"/>
</dbReference>
<proteinExistence type="inferred from homology"/>